<feature type="chain" id="PRO_5010735801" description="Cadherin-like beta sandwich domain-containing protein" evidence="1">
    <location>
        <begin position="24"/>
        <end position="119"/>
    </location>
</feature>
<reference evidence="3" key="1">
    <citation type="submission" date="2012-11" db="EMBL/GenBank/DDBJ databases">
        <authorList>
            <person name="Lucero-Rivera Y.E."/>
            <person name="Tovar-Ramirez D."/>
        </authorList>
    </citation>
    <scope>NUCLEOTIDE SEQUENCE [LARGE SCALE GENOMIC DNA]</scope>
    <source>
        <strain evidence="3">Araruama</strain>
    </source>
</reference>
<accession>A0A1V1PHH6</accession>
<dbReference type="Proteomes" id="UP000189670">
    <property type="component" value="Unassembled WGS sequence"/>
</dbReference>
<dbReference type="AlphaFoldDB" id="A0A1V1PHH6"/>
<evidence type="ECO:0000313" key="3">
    <source>
        <dbReference type="Proteomes" id="UP000189670"/>
    </source>
</evidence>
<sequence length="119" mass="12899">MTQVKKILLTISIICFLGQGVSATEPGMFVDISDPSPIADRTIPINATTNPIAFTVSDSDGGPLIVQCASDNPTLVPNTDSHIIIDAKGRHITVDAAKNEKNIYQLELFLHWISQELLI</sequence>
<protein>
    <recommendedName>
        <fullName evidence="4">Cadherin-like beta sandwich domain-containing protein</fullName>
    </recommendedName>
</protein>
<feature type="signal peptide" evidence="1">
    <location>
        <begin position="1"/>
        <end position="23"/>
    </location>
</feature>
<proteinExistence type="predicted"/>
<evidence type="ECO:0000256" key="1">
    <source>
        <dbReference type="SAM" id="SignalP"/>
    </source>
</evidence>
<gene>
    <name evidence="2" type="ORF">OMM_06383</name>
</gene>
<evidence type="ECO:0000313" key="2">
    <source>
        <dbReference type="EMBL" id="ETR74327.1"/>
    </source>
</evidence>
<evidence type="ECO:0008006" key="4">
    <source>
        <dbReference type="Google" id="ProtNLM"/>
    </source>
</evidence>
<keyword evidence="1" id="KW-0732">Signal</keyword>
<name>A0A1V1PHH6_9BACT</name>
<organism evidence="2 3">
    <name type="scientific">Candidatus Magnetoglobus multicellularis str. Araruama</name>
    <dbReference type="NCBI Taxonomy" id="890399"/>
    <lineage>
        <taxon>Bacteria</taxon>
        <taxon>Pseudomonadati</taxon>
        <taxon>Thermodesulfobacteriota</taxon>
        <taxon>Desulfobacteria</taxon>
        <taxon>Desulfobacterales</taxon>
        <taxon>Desulfobacteraceae</taxon>
        <taxon>Candidatus Magnetoglobus</taxon>
    </lineage>
</organism>
<dbReference type="EMBL" id="ATBP01000011">
    <property type="protein sequence ID" value="ETR74327.1"/>
    <property type="molecule type" value="Genomic_DNA"/>
</dbReference>
<comment type="caution">
    <text evidence="2">The sequence shown here is derived from an EMBL/GenBank/DDBJ whole genome shotgun (WGS) entry which is preliminary data.</text>
</comment>